<dbReference type="EMBL" id="OX459945">
    <property type="protein sequence ID" value="CAI9179337.1"/>
    <property type="molecule type" value="Genomic_DNA"/>
</dbReference>
<evidence type="ECO:0000313" key="2">
    <source>
        <dbReference type="EMBL" id="CAI9179337.1"/>
    </source>
</evidence>
<feature type="region of interest" description="Disordered" evidence="1">
    <location>
        <begin position="114"/>
        <end position="144"/>
    </location>
</feature>
<dbReference type="Proteomes" id="UP001176941">
    <property type="component" value="Chromosome 9"/>
</dbReference>
<evidence type="ECO:0000313" key="3">
    <source>
        <dbReference type="Proteomes" id="UP001176941"/>
    </source>
</evidence>
<protein>
    <submittedName>
        <fullName evidence="2">Uncharacterized protein</fullName>
    </submittedName>
</protein>
<gene>
    <name evidence="2" type="ORF">MRATA1EN1_LOCUS28299</name>
</gene>
<keyword evidence="3" id="KW-1185">Reference proteome</keyword>
<reference evidence="2" key="1">
    <citation type="submission" date="2023-04" db="EMBL/GenBank/DDBJ databases">
        <authorList>
            <consortium name="ELIXIR-Norway"/>
        </authorList>
    </citation>
    <scope>NUCLEOTIDE SEQUENCE [LARGE SCALE GENOMIC DNA]</scope>
</reference>
<name>A0ABN9A304_RANTA</name>
<evidence type="ECO:0000256" key="1">
    <source>
        <dbReference type="SAM" id="MobiDB-lite"/>
    </source>
</evidence>
<sequence length="144" mass="16217">MREILKVHWDHWDAVFVKRHIEAEFLVRGISLIKSESEISILVMPKWERPGKEGGQQGRRLTFAAILPPLHHPPARPAGSLGLRRRPLKILRIGPQRLGTFSLENLEEPVPLISWPSRPPARAERSASSAMRRAFGSQSLEPAG</sequence>
<accession>A0ABN9A304</accession>
<proteinExistence type="predicted"/>
<organism evidence="2 3">
    <name type="scientific">Rangifer tarandus platyrhynchus</name>
    <name type="common">Svalbard reindeer</name>
    <dbReference type="NCBI Taxonomy" id="3082113"/>
    <lineage>
        <taxon>Eukaryota</taxon>
        <taxon>Metazoa</taxon>
        <taxon>Chordata</taxon>
        <taxon>Craniata</taxon>
        <taxon>Vertebrata</taxon>
        <taxon>Euteleostomi</taxon>
        <taxon>Mammalia</taxon>
        <taxon>Eutheria</taxon>
        <taxon>Laurasiatheria</taxon>
        <taxon>Artiodactyla</taxon>
        <taxon>Ruminantia</taxon>
        <taxon>Pecora</taxon>
        <taxon>Cervidae</taxon>
        <taxon>Odocoileinae</taxon>
        <taxon>Rangifer</taxon>
    </lineage>
</organism>